<dbReference type="KEGG" id="fwa:DCMF_07395"/>
<dbReference type="GO" id="GO:0032259">
    <property type="term" value="P:methylation"/>
    <property type="evidence" value="ECO:0007669"/>
    <property type="project" value="UniProtKB-KW"/>
</dbReference>
<gene>
    <name evidence="5" type="ORF">DCMF_07395</name>
</gene>
<dbReference type="Pfam" id="PF00809">
    <property type="entry name" value="Pterin_bind"/>
    <property type="match status" value="1"/>
</dbReference>
<evidence type="ECO:0000256" key="1">
    <source>
        <dbReference type="ARBA" id="ARBA00010398"/>
    </source>
</evidence>
<dbReference type="InterPro" id="IPR011005">
    <property type="entry name" value="Dihydropteroate_synth-like_sf"/>
</dbReference>
<dbReference type="InterPro" id="IPR000489">
    <property type="entry name" value="Pterin-binding_dom"/>
</dbReference>
<proteinExistence type="inferred from homology"/>
<evidence type="ECO:0000256" key="2">
    <source>
        <dbReference type="ARBA" id="ARBA00022603"/>
    </source>
</evidence>
<dbReference type="InterPro" id="IPR050554">
    <property type="entry name" value="Met_Synthase/Corrinoid"/>
</dbReference>
<keyword evidence="6" id="KW-1185">Reference proteome</keyword>
<comment type="similarity">
    <text evidence="1">Belongs to the vitamin-B12 dependent methionine synthase family.</text>
</comment>
<dbReference type="PANTHER" id="PTHR45833">
    <property type="entry name" value="METHIONINE SYNTHASE"/>
    <property type="match status" value="1"/>
</dbReference>
<keyword evidence="2" id="KW-0489">Methyltransferase</keyword>
<feature type="domain" description="Pterin-binding" evidence="4">
    <location>
        <begin position="1"/>
        <end position="227"/>
    </location>
</feature>
<dbReference type="GO" id="GO:0005829">
    <property type="term" value="C:cytosol"/>
    <property type="evidence" value="ECO:0007669"/>
    <property type="project" value="TreeGrafter"/>
</dbReference>
<evidence type="ECO:0000259" key="4">
    <source>
        <dbReference type="PROSITE" id="PS50972"/>
    </source>
</evidence>
<sequence>MAAKDHLALQELVRLQVESGADFIDINAGTFISTETEMMSWLVELVQEVTDKPLCVDTTNADALATALQLAQKPALINSISMEGTRFEDVSRLALKFGSSVIGLCQTGEKIPDRAEERISAGIELAERLRHIGIPEENIYLDPLVNAVAVNQQAAMTVFHTVQGLKAKVPFAKIVCGLSNVGFGLPKRKLINRSFLAMLTAAGLDGAIIDPLDQEMMEMAYASDMLAGKDFRCRRYLKMFR</sequence>
<evidence type="ECO:0000313" key="6">
    <source>
        <dbReference type="Proteomes" id="UP000323521"/>
    </source>
</evidence>
<dbReference type="SUPFAM" id="SSF51717">
    <property type="entry name" value="Dihydropteroate synthetase-like"/>
    <property type="match status" value="1"/>
</dbReference>
<dbReference type="Proteomes" id="UP000323521">
    <property type="component" value="Chromosome"/>
</dbReference>
<dbReference type="EMBL" id="CP017634">
    <property type="protein sequence ID" value="ATW28432.1"/>
    <property type="molecule type" value="Genomic_DNA"/>
</dbReference>
<evidence type="ECO:0000256" key="3">
    <source>
        <dbReference type="ARBA" id="ARBA00022679"/>
    </source>
</evidence>
<dbReference type="NCBIfam" id="NF005719">
    <property type="entry name" value="PRK07535.1"/>
    <property type="match status" value="1"/>
</dbReference>
<dbReference type="GO" id="GO:0008705">
    <property type="term" value="F:methionine synthase activity"/>
    <property type="evidence" value="ECO:0007669"/>
    <property type="project" value="TreeGrafter"/>
</dbReference>
<dbReference type="Gene3D" id="3.20.20.20">
    <property type="entry name" value="Dihydropteroate synthase-like"/>
    <property type="match status" value="1"/>
</dbReference>
<dbReference type="PANTHER" id="PTHR45833:SF2">
    <property type="entry name" value="BIFUNCTIONAL HOMOCYSTEINE S-METHYLTRANSFERASE_5,10-METHYLENETETRAHYDROFOLATE REDUCTASE"/>
    <property type="match status" value="1"/>
</dbReference>
<keyword evidence="3" id="KW-0808">Transferase</keyword>
<accession>A0A3G1L0X9</accession>
<name>A0A3G1L0X9_FORW1</name>
<evidence type="ECO:0000313" key="5">
    <source>
        <dbReference type="EMBL" id="ATW28432.1"/>
    </source>
</evidence>
<dbReference type="PROSITE" id="PS50972">
    <property type="entry name" value="PTERIN_BINDING"/>
    <property type="match status" value="1"/>
</dbReference>
<protein>
    <recommendedName>
        <fullName evidence="4">Pterin-binding domain-containing protein</fullName>
    </recommendedName>
</protein>
<organism evidence="5 6">
    <name type="scientific">Formimonas warabiya</name>
    <dbReference type="NCBI Taxonomy" id="1761012"/>
    <lineage>
        <taxon>Bacteria</taxon>
        <taxon>Bacillati</taxon>
        <taxon>Bacillota</taxon>
        <taxon>Clostridia</taxon>
        <taxon>Eubacteriales</taxon>
        <taxon>Peptococcaceae</taxon>
        <taxon>Candidatus Formimonas</taxon>
    </lineage>
</organism>
<dbReference type="GO" id="GO:0042558">
    <property type="term" value="P:pteridine-containing compound metabolic process"/>
    <property type="evidence" value="ECO:0007669"/>
    <property type="project" value="InterPro"/>
</dbReference>
<dbReference type="AlphaFoldDB" id="A0A3G1L0X9"/>
<reference evidence="5 6" key="1">
    <citation type="submission" date="2016-10" db="EMBL/GenBank/DDBJ databases">
        <title>Complete Genome Sequence of Peptococcaceae strain DCMF.</title>
        <authorList>
            <person name="Edwards R.J."/>
            <person name="Holland S.I."/>
            <person name="Deshpande N.P."/>
            <person name="Wong Y.K."/>
            <person name="Ertan H."/>
            <person name="Manefield M."/>
            <person name="Russell T.L."/>
            <person name="Lee M.J."/>
        </authorList>
    </citation>
    <scope>NUCLEOTIDE SEQUENCE [LARGE SCALE GENOMIC DNA]</scope>
    <source>
        <strain evidence="5 6">DCMF</strain>
    </source>
</reference>